<gene>
    <name evidence="1" type="primary">TcasGA2_TC002023</name>
    <name evidence="1" type="ORF">TNCV_2230641</name>
</gene>
<keyword evidence="2" id="KW-1185">Reference proteome</keyword>
<evidence type="ECO:0000313" key="1">
    <source>
        <dbReference type="EMBL" id="GFY33115.1"/>
    </source>
</evidence>
<organism evidence="1 2">
    <name type="scientific">Trichonephila clavipes</name>
    <name type="common">Golden silk orbweaver</name>
    <name type="synonym">Nephila clavipes</name>
    <dbReference type="NCBI Taxonomy" id="2585209"/>
    <lineage>
        <taxon>Eukaryota</taxon>
        <taxon>Metazoa</taxon>
        <taxon>Ecdysozoa</taxon>
        <taxon>Arthropoda</taxon>
        <taxon>Chelicerata</taxon>
        <taxon>Arachnida</taxon>
        <taxon>Araneae</taxon>
        <taxon>Araneomorphae</taxon>
        <taxon>Entelegynae</taxon>
        <taxon>Araneoidea</taxon>
        <taxon>Nephilidae</taxon>
        <taxon>Trichonephila</taxon>
    </lineage>
</organism>
<proteinExistence type="predicted"/>
<sequence length="95" mass="11293">MTTPVEDLAHIIIPEFEKTVKSKRLQTKDYDLPTAMEFLRNCKDFFDDLRWDGAFAEMFCDAKELADDIDIPLNFEFTQPRHRARRKNVNFDYEG</sequence>
<reference evidence="1" key="1">
    <citation type="submission" date="2020-08" db="EMBL/GenBank/DDBJ databases">
        <title>Multicomponent nature underlies the extraordinary mechanical properties of spider dragline silk.</title>
        <authorList>
            <person name="Kono N."/>
            <person name="Nakamura H."/>
            <person name="Mori M."/>
            <person name="Yoshida Y."/>
            <person name="Ohtoshi R."/>
            <person name="Malay A.D."/>
            <person name="Moran D.A.P."/>
            <person name="Tomita M."/>
            <person name="Numata K."/>
            <person name="Arakawa K."/>
        </authorList>
    </citation>
    <scope>NUCLEOTIDE SEQUENCE</scope>
</reference>
<accession>A0A8X6WE43</accession>
<dbReference type="Proteomes" id="UP000887159">
    <property type="component" value="Unassembled WGS sequence"/>
</dbReference>
<protein>
    <submittedName>
        <fullName evidence="1">DUF4371 domain-containing protein</fullName>
    </submittedName>
</protein>
<evidence type="ECO:0000313" key="2">
    <source>
        <dbReference type="Proteomes" id="UP000887159"/>
    </source>
</evidence>
<dbReference type="EMBL" id="BMAU01021407">
    <property type="protein sequence ID" value="GFY33115.1"/>
    <property type="molecule type" value="Genomic_DNA"/>
</dbReference>
<name>A0A8X6WE43_TRICX</name>
<dbReference type="AlphaFoldDB" id="A0A8X6WE43"/>
<comment type="caution">
    <text evidence="1">The sequence shown here is derived from an EMBL/GenBank/DDBJ whole genome shotgun (WGS) entry which is preliminary data.</text>
</comment>